<evidence type="ECO:0000313" key="7">
    <source>
        <dbReference type="EMBL" id="CCD23546.1"/>
    </source>
</evidence>
<dbReference type="GO" id="GO:0140002">
    <property type="term" value="F:histone H3K4me3 reader activity"/>
    <property type="evidence" value="ECO:0007669"/>
    <property type="project" value="EnsemblFungi"/>
</dbReference>
<dbReference type="KEGG" id="ndi:NDAI_0B05130"/>
<dbReference type="STRING" id="1071378.G0W6Y5"/>
<keyword evidence="4" id="KW-0156">Chromatin regulator</keyword>
<dbReference type="EMBL" id="HE580268">
    <property type="protein sequence ID" value="CCD23546.1"/>
    <property type="molecule type" value="Genomic_DNA"/>
</dbReference>
<sequence>MDDREKEQSQDDTGLLADASTLLMFSKSTAPRPSESSTASNELPSMEHALEEQQRQREHVHHHSHKHRRESLRPLDAAASAAATALATAATVPLPLLHKKLKKTASNKLTEEEEMQKEIFENKEGTQVVDDSYIVDPDSGIITCICGFDDDDGFTIQCDHCNRWQHAICFGIKDVDSAPDDHLCDVCQPGNDIDRKLARRKQLQQRSLLGLNNLPELESRSENGNFDFDNHESSPKKDVKINANNKGRSQSNADKVAEDIHLEEMENDNDEKHTDDGRISSRPSVIDIPVQSPDLVVRKKEHFLTAKEAFQASFLPIDNYRTKDKLVDLFIKKHSNDEFIEEVPSFKPISFEVKPYADFNYSRVFPGFTKLGIFIQENCNENALIEEFLGEIDFKNRYLNNSRNQYNIWGCTKRKVLFHPHWPIYIDARASGNLTRYLRRGCNPNVELITIKVNNEIKFVLKAIKDIEKGEELQIAWNWNPKHPILKLIDEEDTFETLTSDEKVVLLTSIDSVLGSCECACGKNSKECHLSKIKKLSKNMVKSLKVKMNNRYKFNMVLDDLDLRKRRPGPVLDRLVKKSIDRRKRHKEGNLLKILLEELDPASLKDDIKFDENVTNRPMKTLEKERRNVTTKKNKEGTIHPFKIWLLSCNKIGKPTVHRKKTNIKIIENLEDLNESRITDLDKLSIPIKLEVQPSTQRPSLHSQSVHTSKISLTGLGLTKKAESTADIKMRFDGSKRHHSITTGPSMMLESNVLRGLSSPKILSSREKFDGKPPSRSTTPILLSAKEFQDMEKEHDKTLDLTSDGNSSASNLPASLASASQLKRN</sequence>
<feature type="compositionally biased region" description="Polar residues" evidence="5">
    <location>
        <begin position="242"/>
        <end position="253"/>
    </location>
</feature>
<dbReference type="Gene3D" id="2.170.270.10">
    <property type="entry name" value="SET domain"/>
    <property type="match status" value="1"/>
</dbReference>
<protein>
    <recommendedName>
        <fullName evidence="6">SET domain-containing protein</fullName>
    </recommendedName>
</protein>
<keyword evidence="8" id="KW-1185">Reference proteome</keyword>
<dbReference type="Gene3D" id="3.30.40.10">
    <property type="entry name" value="Zinc/RING finger domain, C3HC4 (zinc finger)"/>
    <property type="match status" value="1"/>
</dbReference>
<dbReference type="GeneID" id="11498153"/>
<dbReference type="AlphaFoldDB" id="G0W6Y5"/>
<name>G0W6Y5_NAUDC</name>
<dbReference type="PANTHER" id="PTHR46462">
    <property type="entry name" value="UPSET, ISOFORM A"/>
    <property type="match status" value="1"/>
</dbReference>
<dbReference type="RefSeq" id="XP_003668789.1">
    <property type="nucleotide sequence ID" value="XM_003668741.1"/>
</dbReference>
<dbReference type="InterPro" id="IPR001214">
    <property type="entry name" value="SET_dom"/>
</dbReference>
<dbReference type="GO" id="GO:0008270">
    <property type="term" value="F:zinc ion binding"/>
    <property type="evidence" value="ECO:0007669"/>
    <property type="project" value="UniProtKB-KW"/>
</dbReference>
<feature type="compositionally biased region" description="Polar residues" evidence="5">
    <location>
        <begin position="26"/>
        <end position="43"/>
    </location>
</feature>
<feature type="compositionally biased region" description="Basic and acidic residues" evidence="5">
    <location>
        <begin position="48"/>
        <end position="57"/>
    </location>
</feature>
<dbReference type="Pfam" id="PF00856">
    <property type="entry name" value="SET"/>
    <property type="match status" value="1"/>
</dbReference>
<dbReference type="eggNOG" id="KOG1844">
    <property type="taxonomic scope" value="Eukaryota"/>
</dbReference>
<keyword evidence="1" id="KW-0479">Metal-binding</keyword>
<evidence type="ECO:0000256" key="5">
    <source>
        <dbReference type="SAM" id="MobiDB-lite"/>
    </source>
</evidence>
<evidence type="ECO:0000256" key="4">
    <source>
        <dbReference type="ARBA" id="ARBA00022853"/>
    </source>
</evidence>
<dbReference type="SMART" id="SM00317">
    <property type="entry name" value="SET"/>
    <property type="match status" value="1"/>
</dbReference>
<feature type="compositionally biased region" description="Basic and acidic residues" evidence="5">
    <location>
        <begin position="228"/>
        <end position="240"/>
    </location>
</feature>
<dbReference type="SMART" id="SM00249">
    <property type="entry name" value="PHD"/>
    <property type="match status" value="1"/>
</dbReference>
<proteinExistence type="predicted"/>
<feature type="compositionally biased region" description="Basic residues" evidence="5">
    <location>
        <begin position="58"/>
        <end position="70"/>
    </location>
</feature>
<evidence type="ECO:0000256" key="2">
    <source>
        <dbReference type="ARBA" id="ARBA00022771"/>
    </source>
</evidence>
<evidence type="ECO:0000256" key="1">
    <source>
        <dbReference type="ARBA" id="ARBA00022723"/>
    </source>
</evidence>
<feature type="compositionally biased region" description="Basic and acidic residues" evidence="5">
    <location>
        <begin position="255"/>
        <end position="279"/>
    </location>
</feature>
<dbReference type="GO" id="GO:0045835">
    <property type="term" value="P:negative regulation of meiotic nuclear division"/>
    <property type="evidence" value="ECO:0007669"/>
    <property type="project" value="EnsemblFungi"/>
</dbReference>
<evidence type="ECO:0000313" key="8">
    <source>
        <dbReference type="Proteomes" id="UP000000689"/>
    </source>
</evidence>
<dbReference type="Proteomes" id="UP000000689">
    <property type="component" value="Chromosome 2"/>
</dbReference>
<organism evidence="7 8">
    <name type="scientific">Naumovozyma dairenensis (strain ATCC 10597 / BCRC 20456 / CBS 421 / NBRC 0211 / NRRL Y-12639)</name>
    <name type="common">Saccharomyces dairenensis</name>
    <dbReference type="NCBI Taxonomy" id="1071378"/>
    <lineage>
        <taxon>Eukaryota</taxon>
        <taxon>Fungi</taxon>
        <taxon>Dikarya</taxon>
        <taxon>Ascomycota</taxon>
        <taxon>Saccharomycotina</taxon>
        <taxon>Saccharomycetes</taxon>
        <taxon>Saccharomycetales</taxon>
        <taxon>Saccharomycetaceae</taxon>
        <taxon>Naumovozyma</taxon>
    </lineage>
</organism>
<feature type="compositionally biased region" description="Low complexity" evidence="5">
    <location>
        <begin position="806"/>
        <end position="825"/>
    </location>
</feature>
<dbReference type="InterPro" id="IPR011011">
    <property type="entry name" value="Znf_FYVE_PHD"/>
</dbReference>
<gene>
    <name evidence="7" type="primary">NDAI0B05130</name>
    <name evidence="7" type="ordered locus">NDAI_0B05130</name>
</gene>
<feature type="region of interest" description="Disordered" evidence="5">
    <location>
        <begin position="1"/>
        <end position="76"/>
    </location>
</feature>
<evidence type="ECO:0000259" key="6">
    <source>
        <dbReference type="PROSITE" id="PS50280"/>
    </source>
</evidence>
<dbReference type="GO" id="GO:0070210">
    <property type="term" value="C:Rpd3L-Expanded complex"/>
    <property type="evidence" value="ECO:0007669"/>
    <property type="project" value="TreeGrafter"/>
</dbReference>
<dbReference type="GO" id="GO:0034967">
    <property type="term" value="C:Set3 complex"/>
    <property type="evidence" value="ECO:0007669"/>
    <property type="project" value="EnsemblFungi"/>
</dbReference>
<dbReference type="OrthoDB" id="20872at2759"/>
<dbReference type="InterPro" id="IPR001965">
    <property type="entry name" value="Znf_PHD"/>
</dbReference>
<feature type="domain" description="SET" evidence="6">
    <location>
        <begin position="344"/>
        <end position="478"/>
    </location>
</feature>
<feature type="region of interest" description="Disordered" evidence="5">
    <location>
        <begin position="220"/>
        <end position="284"/>
    </location>
</feature>
<dbReference type="HOGENOM" id="CLU_017047_0_0_1"/>
<accession>G0W6Y5</accession>
<dbReference type="CDD" id="cd15550">
    <property type="entry name" value="PHD_MLL5"/>
    <property type="match status" value="1"/>
</dbReference>
<dbReference type="GO" id="GO:0006355">
    <property type="term" value="P:regulation of DNA-templated transcription"/>
    <property type="evidence" value="ECO:0007669"/>
    <property type="project" value="EnsemblFungi"/>
</dbReference>
<dbReference type="PROSITE" id="PS50280">
    <property type="entry name" value="SET"/>
    <property type="match status" value="1"/>
</dbReference>
<evidence type="ECO:0000256" key="3">
    <source>
        <dbReference type="ARBA" id="ARBA00022833"/>
    </source>
</evidence>
<dbReference type="SUPFAM" id="SSF82199">
    <property type="entry name" value="SET domain"/>
    <property type="match status" value="1"/>
</dbReference>
<dbReference type="GO" id="GO:0045815">
    <property type="term" value="P:transcription initiation-coupled chromatin remodeling"/>
    <property type="evidence" value="ECO:0007669"/>
    <property type="project" value="EnsemblFungi"/>
</dbReference>
<dbReference type="PANTHER" id="PTHR46462:SF3">
    <property type="entry name" value="UPSET, ISOFORM A"/>
    <property type="match status" value="1"/>
</dbReference>
<keyword evidence="2" id="KW-0863">Zinc-finger</keyword>
<keyword evidence="3" id="KW-0862">Zinc</keyword>
<dbReference type="InterPro" id="IPR046341">
    <property type="entry name" value="SET_dom_sf"/>
</dbReference>
<dbReference type="InterPro" id="IPR013083">
    <property type="entry name" value="Znf_RING/FYVE/PHD"/>
</dbReference>
<dbReference type="Pfam" id="PF20826">
    <property type="entry name" value="PHD_5"/>
    <property type="match status" value="1"/>
</dbReference>
<reference evidence="7 8" key="1">
    <citation type="journal article" date="2011" name="Proc. Natl. Acad. Sci. U.S.A.">
        <title>Evolutionary erosion of yeast sex chromosomes by mating-type switching accidents.</title>
        <authorList>
            <person name="Gordon J.L."/>
            <person name="Armisen D."/>
            <person name="Proux-Wera E."/>
            <person name="Oheigeartaigh S.S."/>
            <person name="Byrne K.P."/>
            <person name="Wolfe K.H."/>
        </authorList>
    </citation>
    <scope>NUCLEOTIDE SEQUENCE [LARGE SCALE GENOMIC DNA]</scope>
    <source>
        <strain evidence="8">ATCC 10597 / BCRC 20456 / CBS 421 / NBRC 0211 / NRRL Y-12639</strain>
    </source>
</reference>
<feature type="region of interest" description="Disordered" evidence="5">
    <location>
        <begin position="791"/>
        <end position="825"/>
    </location>
</feature>
<dbReference type="SUPFAM" id="SSF57903">
    <property type="entry name" value="FYVE/PHD zinc finger"/>
    <property type="match status" value="1"/>
</dbReference>